<dbReference type="GO" id="GO:0031505">
    <property type="term" value="P:fungal-type cell wall organization"/>
    <property type="evidence" value="ECO:0007669"/>
    <property type="project" value="TreeGrafter"/>
</dbReference>
<proteinExistence type="predicted"/>
<evidence type="ECO:0000259" key="6">
    <source>
        <dbReference type="PROSITE" id="PS51763"/>
    </source>
</evidence>
<dbReference type="GO" id="GO:0009277">
    <property type="term" value="C:fungal-type cell wall"/>
    <property type="evidence" value="ECO:0007669"/>
    <property type="project" value="TreeGrafter"/>
</dbReference>
<dbReference type="PROSITE" id="PS51257">
    <property type="entry name" value="PROKAR_LIPOPROTEIN"/>
    <property type="match status" value="1"/>
</dbReference>
<keyword evidence="3" id="KW-0378">Hydrolase</keyword>
<evidence type="ECO:0000313" key="8">
    <source>
        <dbReference type="Proteomes" id="UP000193719"/>
    </source>
</evidence>
<dbReference type="Pfam" id="PF25117">
    <property type="entry name" value="Agd3_C"/>
    <property type="match status" value="1"/>
</dbReference>
<feature type="compositionally biased region" description="Low complexity" evidence="4">
    <location>
        <begin position="746"/>
        <end position="761"/>
    </location>
</feature>
<feature type="region of interest" description="Disordered" evidence="4">
    <location>
        <begin position="746"/>
        <end position="770"/>
    </location>
</feature>
<dbReference type="EMBL" id="MCFH01000067">
    <property type="protein sequence ID" value="ORX42289.1"/>
    <property type="molecule type" value="Genomic_DNA"/>
</dbReference>
<dbReference type="GO" id="GO:0016787">
    <property type="term" value="F:hydrolase activity"/>
    <property type="evidence" value="ECO:0007669"/>
    <property type="project" value="UniProtKB-KW"/>
</dbReference>
<feature type="chain" id="PRO_5012711283" description="CBM10 domain-containing protein" evidence="5">
    <location>
        <begin position="23"/>
        <end position="873"/>
    </location>
</feature>
<dbReference type="InterPro" id="IPR056827">
    <property type="entry name" value="CBM87_Agd3"/>
</dbReference>
<comment type="caution">
    <text evidence="7">The sequence shown here is derived from an EMBL/GenBank/DDBJ whole genome shotgun (WGS) entry which is preliminary data.</text>
</comment>
<dbReference type="InterPro" id="IPR009034">
    <property type="entry name" value="Dockerin_dom_fun_sf"/>
</dbReference>
<dbReference type="Pfam" id="PF25115">
    <property type="entry name" value="Agd3_CE"/>
    <property type="match status" value="1"/>
</dbReference>
<evidence type="ECO:0000256" key="3">
    <source>
        <dbReference type="ARBA" id="ARBA00022801"/>
    </source>
</evidence>
<feature type="domain" description="CBM10" evidence="6">
    <location>
        <begin position="833"/>
        <end position="870"/>
    </location>
</feature>
<dbReference type="SUPFAM" id="SSF64571">
    <property type="entry name" value="Cellulose docking domain, dockering"/>
    <property type="match status" value="2"/>
</dbReference>
<name>A0A1Y1UW95_9FUNG</name>
<evidence type="ECO:0000256" key="5">
    <source>
        <dbReference type="SAM" id="SignalP"/>
    </source>
</evidence>
<dbReference type="OrthoDB" id="10332200at2759"/>
<gene>
    <name evidence="7" type="ORF">BCR36DRAFT_587301</name>
</gene>
<dbReference type="PANTHER" id="PTHR31002:SF34">
    <property type="entry name" value="CELL WALL PROTEIN CWP1-RELATED"/>
    <property type="match status" value="1"/>
</dbReference>
<dbReference type="PROSITE" id="PS51763">
    <property type="entry name" value="CBM10"/>
    <property type="match status" value="2"/>
</dbReference>
<dbReference type="Pfam" id="PF02013">
    <property type="entry name" value="CBM_10"/>
    <property type="match status" value="2"/>
</dbReference>
<accession>A0A1Y1UW95</accession>
<evidence type="ECO:0000256" key="2">
    <source>
        <dbReference type="ARBA" id="ARBA00022737"/>
    </source>
</evidence>
<organism evidence="7 8">
    <name type="scientific">Piromyces finnis</name>
    <dbReference type="NCBI Taxonomy" id="1754191"/>
    <lineage>
        <taxon>Eukaryota</taxon>
        <taxon>Fungi</taxon>
        <taxon>Fungi incertae sedis</taxon>
        <taxon>Chytridiomycota</taxon>
        <taxon>Chytridiomycota incertae sedis</taxon>
        <taxon>Neocallimastigomycetes</taxon>
        <taxon>Neocallimastigales</taxon>
        <taxon>Neocallimastigaceae</taxon>
        <taxon>Piromyces</taxon>
    </lineage>
</organism>
<protein>
    <recommendedName>
        <fullName evidence="6">CBM10 domain-containing protein</fullName>
    </recommendedName>
</protein>
<sequence length="873" mass="99530">MALLSKIFKTVVTVFAVTMVSCKKSINMKTLVLTTEGLGTDTIKLNFQSYGIPYDMIEFKPSEPFTGNLDLYDENNDPKYNLIVVNGGNLIYEVDGRWISALSANQWSFIEEYEAKNSIRRVIISDDISYRTDIALENPNNWGQSLSDQPLMVEKSEEVQKIFDDARVKITAPINVDEIYHTRVKIINTKTTKPFLYYEDDGKQGAVAATLAKYEDGREVMSFFFGFGSWHQSSIILNHLWLTWGTRSLFNGFRRVYFTPHIDDVILATELVNPKKGTIYGGETIRTSPFEYEKIAQFQKDVLDIMPEGSFYRCELAFNGNGVLIIGDYEQSMKIDPNRYHDEEWVKEPGTGDKRWPSENYQFTPKQIATFEKDPVYNFLRNNDTIQREFFWSSHTFTHENLDQLDASDVDNEIRLNIEMAKYLGLLDTEYWSSSSIITPQISGLHNKDALDVFIQYGIHSATGDVSRNAITNLENPYLPFFTTLEGSNFEGFPIIPRTPTEVYYYCSTKEENTWVFNEIYREYYGRDSSYDEILDHESKRTLLLMTKLRHEAHQFHQANLRYYEKEGNYGESLLEDWTRSVVNLYTKYVDWPLISIKISKQADIYVERAKLEACGHETKLIVENDQVVGVSVSASNGDCTVPITVPTNVKKSSLPADATLEQIGKDPLTVWIPLKKGETKSFKFEKAIDWIVSGSEGEITTTEAVEPITTTTTTTIVIEPTTTSVIESTTTTTVEPTSISVVESTTTTTVEPTTTSTEPTNPALESTTTTVVVEPTPLKPNYKCIAETIGYRCCSSKNKTVYYTDSYGDWGYDFKLNDWCGITPYYEIVEEECWSEEFGYKCCKKSCTVFEIDNDGKWGYEDGNWCGIPSSC</sequence>
<dbReference type="InterPro" id="IPR056825">
    <property type="entry name" value="Agd3_C"/>
</dbReference>
<reference evidence="7 8" key="1">
    <citation type="submission" date="2016-08" db="EMBL/GenBank/DDBJ databases">
        <title>Genomes of anaerobic fungi encode conserved fungal cellulosomes for biomass hydrolysis.</title>
        <authorList>
            <consortium name="DOE Joint Genome Institute"/>
            <person name="Haitjema C.H."/>
            <person name="Gilmore S.P."/>
            <person name="Henske J.K."/>
            <person name="Solomon K.V."/>
            <person name="De Groot R."/>
            <person name="Kuo A."/>
            <person name="Mondo S.J."/>
            <person name="Salamov A.A."/>
            <person name="Labutti K."/>
            <person name="Zhao Z."/>
            <person name="Chiniquy J."/>
            <person name="Barry K."/>
            <person name="Brewer H.M."/>
            <person name="Purvine S.O."/>
            <person name="Wright A.T."/>
            <person name="Boxma B."/>
            <person name="Van Alen T."/>
            <person name="Hackstein J.H."/>
            <person name="Baker S.E."/>
            <person name="Grigoriev I.V."/>
            <person name="O'Malley M.A."/>
        </authorList>
    </citation>
    <scope>NUCLEOTIDE SEQUENCE [LARGE SCALE GENOMIC DNA]</scope>
    <source>
        <strain evidence="8">finn</strain>
    </source>
</reference>
<dbReference type="InterPro" id="IPR056826">
    <property type="entry name" value="Agd3_CE"/>
</dbReference>
<dbReference type="STRING" id="1754191.A0A1Y1UW95"/>
<feature type="domain" description="CBM10" evidence="6">
    <location>
        <begin position="784"/>
        <end position="824"/>
    </location>
</feature>
<dbReference type="GO" id="GO:0005199">
    <property type="term" value="F:structural constituent of cell wall"/>
    <property type="evidence" value="ECO:0007669"/>
    <property type="project" value="TreeGrafter"/>
</dbReference>
<keyword evidence="8" id="KW-1185">Reference proteome</keyword>
<keyword evidence="2" id="KW-0677">Repeat</keyword>
<evidence type="ECO:0000313" key="7">
    <source>
        <dbReference type="EMBL" id="ORX42289.1"/>
    </source>
</evidence>
<dbReference type="Pfam" id="PF25116">
    <property type="entry name" value="CBM87_Agd3"/>
    <property type="match status" value="1"/>
</dbReference>
<dbReference type="PANTHER" id="PTHR31002">
    <property type="entry name" value="SERIPAUPERIN"/>
    <property type="match status" value="1"/>
</dbReference>
<evidence type="ECO:0000256" key="1">
    <source>
        <dbReference type="ARBA" id="ARBA00022729"/>
    </source>
</evidence>
<dbReference type="Gene3D" id="3.90.1220.10">
    <property type="entry name" value="Cellulose docking domain, dockering"/>
    <property type="match status" value="2"/>
</dbReference>
<evidence type="ECO:0000256" key="4">
    <source>
        <dbReference type="SAM" id="MobiDB-lite"/>
    </source>
</evidence>
<dbReference type="InterPro" id="IPR050788">
    <property type="entry name" value="Yeast_SRP1/TIP1_CWP"/>
</dbReference>
<dbReference type="AlphaFoldDB" id="A0A1Y1UW95"/>
<feature type="signal peptide" evidence="5">
    <location>
        <begin position="1"/>
        <end position="22"/>
    </location>
</feature>
<dbReference type="Proteomes" id="UP000193719">
    <property type="component" value="Unassembled WGS sequence"/>
</dbReference>
<keyword evidence="1 5" id="KW-0732">Signal</keyword>
<dbReference type="InterPro" id="IPR002883">
    <property type="entry name" value="CBM10/Dockerin_dom"/>
</dbReference>
<reference evidence="7 8" key="2">
    <citation type="submission" date="2016-08" db="EMBL/GenBank/DDBJ databases">
        <title>Pervasive Adenine N6-methylation of Active Genes in Fungi.</title>
        <authorList>
            <consortium name="DOE Joint Genome Institute"/>
            <person name="Mondo S.J."/>
            <person name="Dannebaum R.O."/>
            <person name="Kuo R.C."/>
            <person name="Labutti K."/>
            <person name="Haridas S."/>
            <person name="Kuo A."/>
            <person name="Salamov A."/>
            <person name="Ahrendt S.R."/>
            <person name="Lipzen A."/>
            <person name="Sullivan W."/>
            <person name="Andreopoulos W.B."/>
            <person name="Clum A."/>
            <person name="Lindquist E."/>
            <person name="Daum C."/>
            <person name="Ramamoorthy G.K."/>
            <person name="Gryganskyi A."/>
            <person name="Culley D."/>
            <person name="Magnuson J.K."/>
            <person name="James T.Y."/>
            <person name="O'Malley M.A."/>
            <person name="Stajich J.E."/>
            <person name="Spatafora J.W."/>
            <person name="Visel A."/>
            <person name="Grigoriev I.V."/>
        </authorList>
    </citation>
    <scope>NUCLEOTIDE SEQUENCE [LARGE SCALE GENOMIC DNA]</scope>
    <source>
        <strain evidence="8">finn</strain>
    </source>
</reference>
<dbReference type="GO" id="GO:0000324">
    <property type="term" value="C:fungal-type vacuole"/>
    <property type="evidence" value="ECO:0007669"/>
    <property type="project" value="TreeGrafter"/>
</dbReference>